<dbReference type="PATRIC" id="fig|167539.5.peg.800"/>
<dbReference type="HOGENOM" id="CLU_032828_0_1_3"/>
<gene>
    <name evidence="8" type="primary">rhaT</name>
    <name evidence="8" type="ordered locus">Pro_0756</name>
</gene>
<feature type="transmembrane region" description="Helical" evidence="6">
    <location>
        <begin position="218"/>
        <end position="239"/>
    </location>
</feature>
<protein>
    <submittedName>
        <fullName evidence="8">Permease of the drug/metabolite transporter, DMT superfamily</fullName>
    </submittedName>
</protein>
<dbReference type="KEGG" id="pma:Pro_0756"/>
<accession>Q7VCI4</accession>
<keyword evidence="4 6" id="KW-1133">Transmembrane helix</keyword>
<keyword evidence="9" id="KW-1185">Reference proteome</keyword>
<evidence type="ECO:0000313" key="8">
    <source>
        <dbReference type="EMBL" id="AAP99800.1"/>
    </source>
</evidence>
<evidence type="ECO:0000313" key="9">
    <source>
        <dbReference type="Proteomes" id="UP000001420"/>
    </source>
</evidence>
<evidence type="ECO:0000259" key="7">
    <source>
        <dbReference type="Pfam" id="PF00892"/>
    </source>
</evidence>
<proteinExistence type="inferred from homology"/>
<dbReference type="OrthoDB" id="554876at2"/>
<dbReference type="Proteomes" id="UP000001420">
    <property type="component" value="Chromosome"/>
</dbReference>
<dbReference type="InterPro" id="IPR000620">
    <property type="entry name" value="EamA_dom"/>
</dbReference>
<feature type="transmembrane region" description="Helical" evidence="6">
    <location>
        <begin position="190"/>
        <end position="212"/>
    </location>
</feature>
<dbReference type="AlphaFoldDB" id="Q7VCI4"/>
<evidence type="ECO:0000256" key="2">
    <source>
        <dbReference type="ARBA" id="ARBA00007362"/>
    </source>
</evidence>
<keyword evidence="5 6" id="KW-0472">Membrane</keyword>
<dbReference type="EnsemblBacteria" id="AAP99800">
    <property type="protein sequence ID" value="AAP99800"/>
    <property type="gene ID" value="Pro_0756"/>
</dbReference>
<dbReference type="EMBL" id="AE017126">
    <property type="protein sequence ID" value="AAP99800.1"/>
    <property type="molecule type" value="Genomic_DNA"/>
</dbReference>
<dbReference type="PANTHER" id="PTHR22911:SF6">
    <property type="entry name" value="SOLUTE CARRIER FAMILY 35 MEMBER G1"/>
    <property type="match status" value="1"/>
</dbReference>
<dbReference type="SUPFAM" id="SSF103481">
    <property type="entry name" value="Multidrug resistance efflux transporter EmrE"/>
    <property type="match status" value="2"/>
</dbReference>
<dbReference type="RefSeq" id="WP_011124908.1">
    <property type="nucleotide sequence ID" value="NC_005042.1"/>
</dbReference>
<evidence type="ECO:0000256" key="4">
    <source>
        <dbReference type="ARBA" id="ARBA00022989"/>
    </source>
</evidence>
<feature type="transmembrane region" description="Helical" evidence="6">
    <location>
        <begin position="246"/>
        <end position="264"/>
    </location>
</feature>
<evidence type="ECO:0000256" key="5">
    <source>
        <dbReference type="ARBA" id="ARBA00023136"/>
    </source>
</evidence>
<evidence type="ECO:0000256" key="6">
    <source>
        <dbReference type="SAM" id="Phobius"/>
    </source>
</evidence>
<dbReference type="InterPro" id="IPR037185">
    <property type="entry name" value="EmrE-like"/>
</dbReference>
<evidence type="ECO:0000256" key="3">
    <source>
        <dbReference type="ARBA" id="ARBA00022692"/>
    </source>
</evidence>
<feature type="transmembrane region" description="Helical" evidence="6">
    <location>
        <begin position="128"/>
        <end position="148"/>
    </location>
</feature>
<keyword evidence="3 6" id="KW-0812">Transmembrane</keyword>
<feature type="domain" description="EamA" evidence="7">
    <location>
        <begin position="15"/>
        <end position="140"/>
    </location>
</feature>
<organism evidence="8 9">
    <name type="scientific">Prochlorococcus marinus (strain SARG / CCMP1375 / SS120)</name>
    <dbReference type="NCBI Taxonomy" id="167539"/>
    <lineage>
        <taxon>Bacteria</taxon>
        <taxon>Bacillati</taxon>
        <taxon>Cyanobacteriota</taxon>
        <taxon>Cyanophyceae</taxon>
        <taxon>Synechococcales</taxon>
        <taxon>Prochlorococcaceae</taxon>
        <taxon>Prochlorococcus</taxon>
    </lineage>
</organism>
<sequence length="295" mass="32916">MNWTLWNKQKKYTHGFITLVGSALAFSLMTVCIKHLRGRIPVAELVFFRSVFSLLTTRLMMRNAGVYPWGINKRLLIARGLIGTSALFCVFKAIDSLPLGAATIIQYTYPTFIAFLAWLILNEELRKRIFLAIILGWLGVQAVVHTLWENSSHQQLAFPSVIVALSGAMLTALAYVIVRKLSKQEHQLVIVFYFPLVSIPITLPFLIHQSVLPIGTEWAWLIGIGIFTQLGQLLITNGLSLLPAGYAGSISYTQVIFATLWGWLIFSEPLTFYILVGATCVLLATLISLSDLPNF</sequence>
<feature type="domain" description="EamA" evidence="7">
    <location>
        <begin position="160"/>
        <end position="288"/>
    </location>
</feature>
<dbReference type="GO" id="GO:0016020">
    <property type="term" value="C:membrane"/>
    <property type="evidence" value="ECO:0007669"/>
    <property type="project" value="UniProtKB-SubCell"/>
</dbReference>
<dbReference type="Pfam" id="PF00892">
    <property type="entry name" value="EamA"/>
    <property type="match status" value="2"/>
</dbReference>
<feature type="transmembrane region" description="Helical" evidence="6">
    <location>
        <begin position="160"/>
        <end position="178"/>
    </location>
</feature>
<dbReference type="PANTHER" id="PTHR22911">
    <property type="entry name" value="ACYL-MALONYL CONDENSING ENZYME-RELATED"/>
    <property type="match status" value="1"/>
</dbReference>
<dbReference type="eggNOG" id="COG0697">
    <property type="taxonomic scope" value="Bacteria"/>
</dbReference>
<reference evidence="8 9" key="1">
    <citation type="journal article" date="2003" name="Proc. Natl. Acad. Sci. U.S.A.">
        <title>Genome sequence of the cyanobacterium Prochlorococcus marinus SS120, a nearly minimal oxyphototrophic genome.</title>
        <authorList>
            <person name="Dufresne A."/>
            <person name="Salanoubat M."/>
            <person name="Partensky F."/>
            <person name="Artiguenave F."/>
            <person name="Axmann I.M."/>
            <person name="Barbe V."/>
            <person name="Duprat S."/>
            <person name="Galperin M.Y."/>
            <person name="Koonin E.V."/>
            <person name="Le Gall F."/>
            <person name="Makarova K.S."/>
            <person name="Ostrowski M."/>
            <person name="Oztas S."/>
            <person name="Robert C."/>
            <person name="Rogozin I.B."/>
            <person name="Scanlan D.J."/>
            <person name="Tandeau de Marsac N."/>
            <person name="Weissenbach J."/>
            <person name="Wincker P."/>
            <person name="Wolf Y.I."/>
            <person name="Hess W.R."/>
        </authorList>
    </citation>
    <scope>NUCLEOTIDE SEQUENCE [LARGE SCALE GENOMIC DNA]</scope>
    <source>
        <strain evidence="9">SARG / CCMP1375 / SS120</strain>
    </source>
</reference>
<comment type="similarity">
    <text evidence="2">Belongs to the EamA transporter family.</text>
</comment>
<feature type="transmembrane region" description="Helical" evidence="6">
    <location>
        <begin position="100"/>
        <end position="121"/>
    </location>
</feature>
<feature type="transmembrane region" description="Helical" evidence="6">
    <location>
        <begin position="76"/>
        <end position="94"/>
    </location>
</feature>
<feature type="transmembrane region" description="Helical" evidence="6">
    <location>
        <begin position="270"/>
        <end position="289"/>
    </location>
</feature>
<feature type="transmembrane region" description="Helical" evidence="6">
    <location>
        <begin position="12"/>
        <end position="30"/>
    </location>
</feature>
<comment type="subcellular location">
    <subcellularLocation>
        <location evidence="1">Membrane</location>
        <topology evidence="1">Multi-pass membrane protein</topology>
    </subcellularLocation>
</comment>
<evidence type="ECO:0000256" key="1">
    <source>
        <dbReference type="ARBA" id="ARBA00004141"/>
    </source>
</evidence>
<name>Q7VCI4_PROMA</name>
<dbReference type="STRING" id="167539.Pro_0756"/>